<name>A0A951QTL4_9CYAN</name>
<dbReference type="Pfam" id="PF07085">
    <property type="entry name" value="DRTGG"/>
    <property type="match status" value="1"/>
</dbReference>
<dbReference type="SUPFAM" id="SSF52540">
    <property type="entry name" value="P-loop containing nucleoside triphosphate hydrolases"/>
    <property type="match status" value="1"/>
</dbReference>
<dbReference type="PANTHER" id="PTHR43356:SF2">
    <property type="entry name" value="PHOSPHATE ACETYLTRANSFERASE"/>
    <property type="match status" value="1"/>
</dbReference>
<dbReference type="InterPro" id="IPR050500">
    <property type="entry name" value="Phos_Acetyltrans/Butyryltrans"/>
</dbReference>
<sequence length="366" mass="40047">MPKFAKYLLIGSMEAYSGKSATVIGLSYQLQQKGLDISYGKPLGTCFSGSDGTLIEQDVQFIALNLNLSENRVAPTLLYADEVSIQRRLRGEDTTDYQKSLVQQYLQMPVGGLVLLEGAGNLSEGYLFDLSLMQVATVVDAAVLLVARYESLLLIDALLSAKQHIGDRLIGVVINDVPAEQLEAVDAMLCPYLEQQGIPVLAILPKSDLLRSVSVGELSQQLNAEVLVRSDRLDLMVESLAIGAMNVNSAVKYFRKRRNMAVVTGGDRVEIQQAALESSTQCLILTGQLPPPQFILSRAEELEIPILSVDLDTLTTVEIVDRTFGQVRVHEPIKVECIRHLMAEHFDIDRLLNQLGLEPAAGIVLG</sequence>
<evidence type="ECO:0000313" key="3">
    <source>
        <dbReference type="Proteomes" id="UP000729701"/>
    </source>
</evidence>
<feature type="domain" description="DRTGG" evidence="1">
    <location>
        <begin position="217"/>
        <end position="322"/>
    </location>
</feature>
<evidence type="ECO:0000259" key="1">
    <source>
        <dbReference type="Pfam" id="PF07085"/>
    </source>
</evidence>
<dbReference type="Proteomes" id="UP000729701">
    <property type="component" value="Unassembled WGS sequence"/>
</dbReference>
<reference evidence="2" key="1">
    <citation type="submission" date="2021-05" db="EMBL/GenBank/DDBJ databases">
        <authorList>
            <person name="Pietrasiak N."/>
            <person name="Ward R."/>
            <person name="Stajich J.E."/>
            <person name="Kurbessoian T."/>
        </authorList>
    </citation>
    <scope>NUCLEOTIDE SEQUENCE</scope>
    <source>
        <strain evidence="2">GSE-NOS-MK-12-04C</strain>
    </source>
</reference>
<dbReference type="EMBL" id="JAHHGZ010000056">
    <property type="protein sequence ID" value="MBW4671869.1"/>
    <property type="molecule type" value="Genomic_DNA"/>
</dbReference>
<dbReference type="InterPro" id="IPR028979">
    <property type="entry name" value="Ser_kin/Pase_Hpr-like_N_sf"/>
</dbReference>
<accession>A0A951QTL4</accession>
<dbReference type="Gene3D" id="3.40.50.300">
    <property type="entry name" value="P-loop containing nucleotide triphosphate hydrolases"/>
    <property type="match status" value="1"/>
</dbReference>
<organism evidence="2 3">
    <name type="scientific">Cyanomargarita calcarea GSE-NOS-MK-12-04C</name>
    <dbReference type="NCBI Taxonomy" id="2839659"/>
    <lineage>
        <taxon>Bacteria</taxon>
        <taxon>Bacillati</taxon>
        <taxon>Cyanobacteriota</taxon>
        <taxon>Cyanophyceae</taxon>
        <taxon>Nostocales</taxon>
        <taxon>Cyanomargaritaceae</taxon>
        <taxon>Cyanomargarita</taxon>
    </lineage>
</organism>
<evidence type="ECO:0000313" key="2">
    <source>
        <dbReference type="EMBL" id="MBW4671869.1"/>
    </source>
</evidence>
<gene>
    <name evidence="2" type="ORF">KME60_31700</name>
</gene>
<dbReference type="Pfam" id="PF13500">
    <property type="entry name" value="AAA_26"/>
    <property type="match status" value="1"/>
</dbReference>
<dbReference type="AlphaFoldDB" id="A0A951QTL4"/>
<comment type="caution">
    <text evidence="2">The sequence shown here is derived from an EMBL/GenBank/DDBJ whole genome shotgun (WGS) entry which is preliminary data.</text>
</comment>
<reference evidence="2" key="2">
    <citation type="journal article" date="2022" name="Microbiol. Resour. Announc.">
        <title>Metagenome Sequencing to Explore Phylogenomics of Terrestrial Cyanobacteria.</title>
        <authorList>
            <person name="Ward R.D."/>
            <person name="Stajich J.E."/>
            <person name="Johansen J.R."/>
            <person name="Huntemann M."/>
            <person name="Clum A."/>
            <person name="Foster B."/>
            <person name="Foster B."/>
            <person name="Roux S."/>
            <person name="Palaniappan K."/>
            <person name="Varghese N."/>
            <person name="Mukherjee S."/>
            <person name="Reddy T.B.K."/>
            <person name="Daum C."/>
            <person name="Copeland A."/>
            <person name="Chen I.A."/>
            <person name="Ivanova N.N."/>
            <person name="Kyrpides N.C."/>
            <person name="Shapiro N."/>
            <person name="Eloe-Fadrosh E.A."/>
            <person name="Pietrasiak N."/>
        </authorList>
    </citation>
    <scope>NUCLEOTIDE SEQUENCE</scope>
    <source>
        <strain evidence="2">GSE-NOS-MK-12-04C</strain>
    </source>
</reference>
<dbReference type="InterPro" id="IPR010766">
    <property type="entry name" value="DRTGG"/>
</dbReference>
<proteinExistence type="predicted"/>
<dbReference type="Gene3D" id="3.40.1390.20">
    <property type="entry name" value="HprK N-terminal domain-like"/>
    <property type="match status" value="1"/>
</dbReference>
<dbReference type="SUPFAM" id="SSF75138">
    <property type="entry name" value="HprK N-terminal domain-like"/>
    <property type="match status" value="1"/>
</dbReference>
<protein>
    <submittedName>
        <fullName evidence="2">Phosphotransacetylase family protein</fullName>
    </submittedName>
</protein>
<dbReference type="InterPro" id="IPR027417">
    <property type="entry name" value="P-loop_NTPase"/>
</dbReference>
<dbReference type="PANTHER" id="PTHR43356">
    <property type="entry name" value="PHOSPHATE ACETYLTRANSFERASE"/>
    <property type="match status" value="1"/>
</dbReference>